<dbReference type="PANTHER" id="PTHR22991:SF44">
    <property type="entry name" value="C-TYPE LECTIN-RELATED"/>
    <property type="match status" value="1"/>
</dbReference>
<feature type="region of interest" description="Disordered" evidence="2">
    <location>
        <begin position="88"/>
        <end position="133"/>
    </location>
</feature>
<proteinExistence type="predicted"/>
<dbReference type="SUPFAM" id="SSF56436">
    <property type="entry name" value="C-type lectin-like"/>
    <property type="match status" value="3"/>
</dbReference>
<evidence type="ECO:0000313" key="6">
    <source>
        <dbReference type="Proteomes" id="UP000008068"/>
    </source>
</evidence>
<dbReference type="PANTHER" id="PTHR22991">
    <property type="entry name" value="PROTEIN CBG13490"/>
    <property type="match status" value="1"/>
</dbReference>
<dbReference type="InterPro" id="IPR001304">
    <property type="entry name" value="C-type_lectin-like"/>
</dbReference>
<feature type="transmembrane region" description="Helical" evidence="3">
    <location>
        <begin position="536"/>
        <end position="558"/>
    </location>
</feature>
<feature type="domain" description="C-type lectin" evidence="4">
    <location>
        <begin position="591"/>
        <end position="686"/>
    </location>
</feature>
<feature type="transmembrane region" description="Helical" evidence="3">
    <location>
        <begin position="151"/>
        <end position="175"/>
    </location>
</feature>
<dbReference type="PROSITE" id="PS50041">
    <property type="entry name" value="C_TYPE_LECTIN_2"/>
    <property type="match status" value="3"/>
</dbReference>
<feature type="domain" description="C-type lectin" evidence="4">
    <location>
        <begin position="382"/>
        <end position="477"/>
    </location>
</feature>
<dbReference type="OMA" id="CISACAH"/>
<keyword evidence="3" id="KW-0812">Transmembrane</keyword>
<name>G0N324_CAEBE</name>
<dbReference type="OrthoDB" id="6365689at2759"/>
<dbReference type="AlphaFoldDB" id="G0N324"/>
<protein>
    <recommendedName>
        <fullName evidence="4">C-type lectin domain-containing protein</fullName>
    </recommendedName>
</protein>
<dbReference type="Proteomes" id="UP000008068">
    <property type="component" value="Unassembled WGS sequence"/>
</dbReference>
<dbReference type="STRING" id="135651.G0N324"/>
<dbReference type="Pfam" id="PF00059">
    <property type="entry name" value="Lectin_C"/>
    <property type="match status" value="2"/>
</dbReference>
<dbReference type="Gene3D" id="3.10.100.10">
    <property type="entry name" value="Mannose-Binding Protein A, subunit A"/>
    <property type="match status" value="3"/>
</dbReference>
<dbReference type="EMBL" id="GL379833">
    <property type="protein sequence ID" value="EGT51428.1"/>
    <property type="molecule type" value="Genomic_DNA"/>
</dbReference>
<evidence type="ECO:0000256" key="3">
    <source>
        <dbReference type="SAM" id="Phobius"/>
    </source>
</evidence>
<dbReference type="InterPro" id="IPR050976">
    <property type="entry name" value="Snaclec"/>
</dbReference>
<organism evidence="6">
    <name type="scientific">Caenorhabditis brenneri</name>
    <name type="common">Nematode worm</name>
    <dbReference type="NCBI Taxonomy" id="135651"/>
    <lineage>
        <taxon>Eukaryota</taxon>
        <taxon>Metazoa</taxon>
        <taxon>Ecdysozoa</taxon>
        <taxon>Nematoda</taxon>
        <taxon>Chromadorea</taxon>
        <taxon>Rhabditida</taxon>
        <taxon>Rhabditina</taxon>
        <taxon>Rhabditomorpha</taxon>
        <taxon>Rhabditoidea</taxon>
        <taxon>Rhabditidae</taxon>
        <taxon>Peloderinae</taxon>
        <taxon>Caenorhabditis</taxon>
    </lineage>
</organism>
<dbReference type="InterPro" id="IPR018378">
    <property type="entry name" value="C-type_lectin_CS"/>
</dbReference>
<evidence type="ECO:0000259" key="4">
    <source>
        <dbReference type="PROSITE" id="PS50041"/>
    </source>
</evidence>
<evidence type="ECO:0000256" key="2">
    <source>
        <dbReference type="SAM" id="MobiDB-lite"/>
    </source>
</evidence>
<keyword evidence="3" id="KW-0472">Membrane</keyword>
<sequence length="708" mass="78855">MSNNQNSNQSLFQRHWFSANPDQIDQADNSKPSDLLSKHWFSATSDQLRLANPVESSQNGEEFAEVRYRDPSVSRRARIVRVQNDNVPPPPLYENTPIEVLETPEPPSGVPTPRALSAVESSAPRRPPQRPQPETSFLEVSINFFLDHWKIILSLGGSLILFLVAFFLVLFFVIIPPTAKTTVVSNTTTTAPNTTTVTVTTRLPATLPTTVITTRPTTVVTTTRITTTEQTFTMKPTTLAAGTTCTNNFVLVNTKCLKLITGLSNRVLADNQCRNLAGGAALVSIKSSDENEMLYGFLRYQTEKRIWIGLQCDRNKCAWDYGRGNIALYNNFAEGSPSVDVGKCVYYLVSDQKWVSGDCEQDFMGYVCELPPTVPDDCTYNYNNNCYAKIGNVISVGEAEQICSNACSHVVSIHSELENQFLKSIVNETVLLGGVAPANNLILWEDESHGGFLNFHETGYDPNHVCIFMKHTTGHWKTESDLLIDFENVPEISEKSVPTIVAVSSDSEPKTEFEPVERQRHFGILQYVIRTRLQRVMLIGLVNIILIAALFVFIVTLVTGQHNSPDTDVTTLETTATTITTKTKTSCAYEFQGNCYLKIGYSTSVPEAEQICISACAHVISILSEQENQFLMSIVQETTLLGGAAPSKHWIFWEDRSFGNFSNFQETGYNPNHVCILMDSQSGNWRTDSVCTGLTWCKRGVEEICNRF</sequence>
<reference evidence="6" key="1">
    <citation type="submission" date="2011-07" db="EMBL/GenBank/DDBJ databases">
        <authorList>
            <consortium name="Caenorhabditis brenneri Sequencing and Analysis Consortium"/>
            <person name="Wilson R.K."/>
        </authorList>
    </citation>
    <scope>NUCLEOTIDE SEQUENCE [LARGE SCALE GENOMIC DNA]</scope>
    <source>
        <strain evidence="6">PB2801</strain>
    </source>
</reference>
<dbReference type="eggNOG" id="KOG4297">
    <property type="taxonomic scope" value="Eukaryota"/>
</dbReference>
<dbReference type="SMART" id="SM00034">
    <property type="entry name" value="CLECT"/>
    <property type="match status" value="3"/>
</dbReference>
<dbReference type="InterPro" id="IPR016187">
    <property type="entry name" value="CTDL_fold"/>
</dbReference>
<accession>G0N324</accession>
<gene>
    <name evidence="5" type="ORF">CAEBREN_00683</name>
</gene>
<dbReference type="InterPro" id="IPR016186">
    <property type="entry name" value="C-type_lectin-like/link_sf"/>
</dbReference>
<dbReference type="InParanoid" id="G0N324"/>
<keyword evidence="1" id="KW-1015">Disulfide bond</keyword>
<dbReference type="CDD" id="cd00037">
    <property type="entry name" value="CLECT"/>
    <property type="match status" value="3"/>
</dbReference>
<dbReference type="PROSITE" id="PS00615">
    <property type="entry name" value="C_TYPE_LECTIN_1"/>
    <property type="match status" value="1"/>
</dbReference>
<dbReference type="HOGENOM" id="CLU_389920_0_0_1"/>
<evidence type="ECO:0000256" key="1">
    <source>
        <dbReference type="ARBA" id="ARBA00023157"/>
    </source>
</evidence>
<feature type="domain" description="C-type lectin" evidence="4">
    <location>
        <begin position="252"/>
        <end position="361"/>
    </location>
</feature>
<keyword evidence="6" id="KW-1185">Reference proteome</keyword>
<keyword evidence="3" id="KW-1133">Transmembrane helix</keyword>
<evidence type="ECO:0000313" key="5">
    <source>
        <dbReference type="EMBL" id="EGT51428.1"/>
    </source>
</evidence>